<dbReference type="Proteomes" id="UP000694257">
    <property type="component" value="Chromosome"/>
</dbReference>
<dbReference type="InterPro" id="IPR013149">
    <property type="entry name" value="ADH-like_C"/>
</dbReference>
<keyword evidence="3" id="KW-0862">Zinc</keyword>
<evidence type="ECO:0000256" key="1">
    <source>
        <dbReference type="ARBA" id="ARBA00001947"/>
    </source>
</evidence>
<evidence type="ECO:0000313" key="6">
    <source>
        <dbReference type="EMBL" id="QXN95572.1"/>
    </source>
</evidence>
<proteinExistence type="predicted"/>
<feature type="domain" description="Alcohol dehydrogenase-like N-terminal" evidence="5">
    <location>
        <begin position="4"/>
        <end position="122"/>
    </location>
</feature>
<evidence type="ECO:0000259" key="5">
    <source>
        <dbReference type="Pfam" id="PF08240"/>
    </source>
</evidence>
<dbReference type="Pfam" id="PF00107">
    <property type="entry name" value="ADH_zinc_N"/>
    <property type="match status" value="1"/>
</dbReference>
<keyword evidence="7" id="KW-1185">Reference proteome</keyword>
<feature type="domain" description="Alcohol dehydrogenase-like C-terminal" evidence="4">
    <location>
        <begin position="164"/>
        <end position="280"/>
    </location>
</feature>
<gene>
    <name evidence="6" type="ORF">KV110_15495</name>
</gene>
<dbReference type="PANTHER" id="PTHR42813">
    <property type="entry name" value="ZINC-TYPE ALCOHOL DEHYDROGENASE-LIKE"/>
    <property type="match status" value="1"/>
</dbReference>
<accession>A0ABX8S0Z5</accession>
<evidence type="ECO:0000313" key="7">
    <source>
        <dbReference type="Proteomes" id="UP000694257"/>
    </source>
</evidence>
<protein>
    <submittedName>
        <fullName evidence="6">Alcohol dehydrogenase catalytic domain-containing protein</fullName>
    </submittedName>
</protein>
<evidence type="ECO:0000256" key="3">
    <source>
        <dbReference type="ARBA" id="ARBA00022833"/>
    </source>
</evidence>
<reference evidence="6 7" key="1">
    <citation type="submission" date="2021-07" db="EMBL/GenBank/DDBJ databases">
        <title>Whole Genome Sequence of Nocardia Iowensis.</title>
        <authorList>
            <person name="Lamm A."/>
            <person name="Collins-Fairclough A.M."/>
            <person name="Bunk B."/>
            <person name="Sproer C."/>
        </authorList>
    </citation>
    <scope>NUCLEOTIDE SEQUENCE [LARGE SCALE GENOMIC DNA]</scope>
    <source>
        <strain evidence="6 7">NRRL 5646</strain>
    </source>
</reference>
<dbReference type="InterPro" id="IPR013154">
    <property type="entry name" value="ADH-like_N"/>
</dbReference>
<name>A0ABX8S0Z5_NOCIO</name>
<dbReference type="PANTHER" id="PTHR42813:SF7">
    <property type="entry name" value="ALCOHOL DEHYDROGENASE (ZN-DEPENDENT)-RELATED"/>
    <property type="match status" value="1"/>
</dbReference>
<evidence type="ECO:0000259" key="4">
    <source>
        <dbReference type="Pfam" id="PF00107"/>
    </source>
</evidence>
<dbReference type="Pfam" id="PF08240">
    <property type="entry name" value="ADH_N"/>
    <property type="match status" value="1"/>
</dbReference>
<comment type="cofactor">
    <cofactor evidence="1">
        <name>Zn(2+)</name>
        <dbReference type="ChEBI" id="CHEBI:29105"/>
    </cofactor>
</comment>
<dbReference type="EMBL" id="CP078145">
    <property type="protein sequence ID" value="QXN95572.1"/>
    <property type="molecule type" value="Genomic_DNA"/>
</dbReference>
<sequence>MRHSGDALVRPLAVAICDLDRMIVRGAAPARGPFPFGHECVAEVVEVGDEVCGFAPGDRVIVPFQISCGSCSACRRGRTGHCATVPRMSMYGLGPLSGAEWGGFLSDLVRVPYADHMLFRLPEGVDPVAVASASDNLVDAWRTVAPHLRDEPAGSVLVVGSNAAIGLYAVAIARALGATVDWVGGSDRQRGAAERLGARVLDPAFPERLGPYPITVDASNHPDGLGCAIRSTGPDGVCTSIGIYFTAQELPLLEMYSKGIHFYTGRVHARPAIPDVLDLVVAKKLRPETVTGAVVDWDDAAEAITEHSTKLVITRR</sequence>
<evidence type="ECO:0000256" key="2">
    <source>
        <dbReference type="ARBA" id="ARBA00022723"/>
    </source>
</evidence>
<organism evidence="6 7">
    <name type="scientific">Nocardia iowensis</name>
    <dbReference type="NCBI Taxonomy" id="204891"/>
    <lineage>
        <taxon>Bacteria</taxon>
        <taxon>Bacillati</taxon>
        <taxon>Actinomycetota</taxon>
        <taxon>Actinomycetes</taxon>
        <taxon>Mycobacteriales</taxon>
        <taxon>Nocardiaceae</taxon>
        <taxon>Nocardia</taxon>
    </lineage>
</organism>
<keyword evidence="2" id="KW-0479">Metal-binding</keyword>